<proteinExistence type="predicted"/>
<keyword evidence="3" id="KW-1185">Reference proteome</keyword>
<gene>
    <name evidence="2" type="ORF">LLUT_LOCUS17814</name>
</gene>
<sequence length="538" mass="60663">MREKDRERGRVFVGQRYHQPIKEDGDFQKVVHRRPFDRLKRGRSKETLPRNRDRSWGNGRSWGNSQNRSFENRSAGFFRDTTDVSKEVRGGRGSTAALSSINRNQSKFFDSNLVANKHSHSWKDALLSYVGDKLVDQNKTDNPLHFMFPVEKENPLDNFLVGELNEWKDLPAIKESLFNEGLSSMNQIPVGGKNLLLSGDVDIVFAWSVEFFKILTKHAGEFVEVDEVTSSMERVDFGRVFIISFVHRVINMVQKLRLRLPSGRKKGLTFLNLRMVNGGRRWPEVAGGGQRWPEVALHDDDSSSAREEDDASIEVEKLLLVQNKDMGCCEDQRVGGSVTDFSHRVLPDGEVVAGDSGPCYTIWARVDPEAEKKIQNNGISFVRKKGDSFSDIDVWERERIRKGKNLDLGHCDNSGSCLSSGPSYCEPNLHIEKVFLLTQGDHVHSEVNRESKDGPPNVLKGFDDENHPFICLDGLGGNKATKMGNVSSNSFAQIYSHKLLDLSQHSSKSKKSKKLQSTSYFFPSARPRLSNFSAAKAV</sequence>
<organism evidence="2 3">
    <name type="scientific">Lupinus luteus</name>
    <name type="common">European yellow lupine</name>
    <dbReference type="NCBI Taxonomy" id="3873"/>
    <lineage>
        <taxon>Eukaryota</taxon>
        <taxon>Viridiplantae</taxon>
        <taxon>Streptophyta</taxon>
        <taxon>Embryophyta</taxon>
        <taxon>Tracheophyta</taxon>
        <taxon>Spermatophyta</taxon>
        <taxon>Magnoliopsida</taxon>
        <taxon>eudicotyledons</taxon>
        <taxon>Gunneridae</taxon>
        <taxon>Pentapetalae</taxon>
        <taxon>rosids</taxon>
        <taxon>fabids</taxon>
        <taxon>Fabales</taxon>
        <taxon>Fabaceae</taxon>
        <taxon>Papilionoideae</taxon>
        <taxon>50 kb inversion clade</taxon>
        <taxon>genistoids sensu lato</taxon>
        <taxon>core genistoids</taxon>
        <taxon>Genisteae</taxon>
        <taxon>Lupinus</taxon>
    </lineage>
</organism>
<feature type="region of interest" description="Disordered" evidence="1">
    <location>
        <begin position="34"/>
        <end position="68"/>
    </location>
</feature>
<reference evidence="2 3" key="1">
    <citation type="submission" date="2024-03" db="EMBL/GenBank/DDBJ databases">
        <authorList>
            <person name="Martinez-Hernandez J."/>
        </authorList>
    </citation>
    <scope>NUCLEOTIDE SEQUENCE [LARGE SCALE GENOMIC DNA]</scope>
</reference>
<dbReference type="AlphaFoldDB" id="A0AAV1X6C6"/>
<protein>
    <recommendedName>
        <fullName evidence="4">DUF4283 domain-containing protein</fullName>
    </recommendedName>
</protein>
<dbReference type="EMBL" id="CAXHTB010000012">
    <property type="protein sequence ID" value="CAL0316754.1"/>
    <property type="molecule type" value="Genomic_DNA"/>
</dbReference>
<evidence type="ECO:0000256" key="1">
    <source>
        <dbReference type="SAM" id="MobiDB-lite"/>
    </source>
</evidence>
<evidence type="ECO:0000313" key="3">
    <source>
        <dbReference type="Proteomes" id="UP001497480"/>
    </source>
</evidence>
<name>A0AAV1X6C6_LUPLU</name>
<feature type="compositionally biased region" description="Basic and acidic residues" evidence="1">
    <location>
        <begin position="34"/>
        <end position="55"/>
    </location>
</feature>
<comment type="caution">
    <text evidence="2">The sequence shown here is derived from an EMBL/GenBank/DDBJ whole genome shotgun (WGS) entry which is preliminary data.</text>
</comment>
<dbReference type="Proteomes" id="UP001497480">
    <property type="component" value="Unassembled WGS sequence"/>
</dbReference>
<evidence type="ECO:0000313" key="2">
    <source>
        <dbReference type="EMBL" id="CAL0316754.1"/>
    </source>
</evidence>
<evidence type="ECO:0008006" key="4">
    <source>
        <dbReference type="Google" id="ProtNLM"/>
    </source>
</evidence>
<accession>A0AAV1X6C6</accession>